<evidence type="ECO:0000259" key="1">
    <source>
        <dbReference type="Pfam" id="PF01882"/>
    </source>
</evidence>
<dbReference type="SUPFAM" id="SSF53300">
    <property type="entry name" value="vWA-like"/>
    <property type="match status" value="1"/>
</dbReference>
<organism evidence="2 3">
    <name type="scientific">Ravibacter arvi</name>
    <dbReference type="NCBI Taxonomy" id="2051041"/>
    <lineage>
        <taxon>Bacteria</taxon>
        <taxon>Pseudomonadati</taxon>
        <taxon>Bacteroidota</taxon>
        <taxon>Cytophagia</taxon>
        <taxon>Cytophagales</taxon>
        <taxon>Spirosomataceae</taxon>
        <taxon>Ravibacter</taxon>
    </lineage>
</organism>
<dbReference type="Gene3D" id="3.40.50.410">
    <property type="entry name" value="von Willebrand factor, type A domain"/>
    <property type="match status" value="1"/>
</dbReference>
<dbReference type="EMBL" id="BAABEY010000036">
    <property type="protein sequence ID" value="GAA4446174.1"/>
    <property type="molecule type" value="Genomic_DNA"/>
</dbReference>
<dbReference type="PANTHER" id="PTHR33608:SF6">
    <property type="entry name" value="BLL2464 PROTEIN"/>
    <property type="match status" value="1"/>
</dbReference>
<dbReference type="PANTHER" id="PTHR33608">
    <property type="entry name" value="BLL2464 PROTEIN"/>
    <property type="match status" value="1"/>
</dbReference>
<protein>
    <submittedName>
        <fullName evidence="2">DUF58 domain-containing protein</fullName>
    </submittedName>
</protein>
<evidence type="ECO:0000313" key="2">
    <source>
        <dbReference type="EMBL" id="GAA4446174.1"/>
    </source>
</evidence>
<reference evidence="3" key="1">
    <citation type="journal article" date="2019" name="Int. J. Syst. Evol. Microbiol.">
        <title>The Global Catalogue of Microorganisms (GCM) 10K type strain sequencing project: providing services to taxonomists for standard genome sequencing and annotation.</title>
        <authorList>
            <consortium name="The Broad Institute Genomics Platform"/>
            <consortium name="The Broad Institute Genome Sequencing Center for Infectious Disease"/>
            <person name="Wu L."/>
            <person name="Ma J."/>
        </authorList>
    </citation>
    <scope>NUCLEOTIDE SEQUENCE [LARGE SCALE GENOMIC DNA]</scope>
    <source>
        <strain evidence="3">JCM 31920</strain>
    </source>
</reference>
<dbReference type="InterPro" id="IPR036465">
    <property type="entry name" value="vWFA_dom_sf"/>
</dbReference>
<dbReference type="InterPro" id="IPR002881">
    <property type="entry name" value="DUF58"/>
</dbReference>
<keyword evidence="3" id="KW-1185">Reference proteome</keyword>
<dbReference type="RefSeq" id="WP_345032283.1">
    <property type="nucleotide sequence ID" value="NZ_BAABEY010000036.1"/>
</dbReference>
<dbReference type="Proteomes" id="UP001501508">
    <property type="component" value="Unassembled WGS sequence"/>
</dbReference>
<accession>A0ABP8MB45</accession>
<feature type="domain" description="DUF58" evidence="1">
    <location>
        <begin position="41"/>
        <end position="248"/>
    </location>
</feature>
<dbReference type="Pfam" id="PF01882">
    <property type="entry name" value="DUF58"/>
    <property type="match status" value="1"/>
</dbReference>
<comment type="caution">
    <text evidence="2">The sequence shown here is derived from an EMBL/GenBank/DDBJ whole genome shotgun (WGS) entry which is preliminary data.</text>
</comment>
<name>A0ABP8MB45_9BACT</name>
<proteinExistence type="predicted"/>
<gene>
    <name evidence="2" type="ORF">GCM10023091_38860</name>
</gene>
<sequence>MFRQFLSKLHKYEIRIRKAVNNPRQGNFQSVFKGSGLDFSDLRQYQYGDDIRMIDWNSSAKGHGVYLKLFKEEKEQTVFFLFDVSGSQLVGAPGRNKLDASREICGVLALAAVKEASVVGMQCFSDQNERYLRPSGGMKQAYRIISALFNLEPASLRTNLSRSILHVLEMLNRRSLIFLVSDFVDTNYELPLKAMARKHDLVVIQVHDKQEQMVPAMGIVPVQDVETGQRSWVNTSSPFYRSAVEEEFLERSRNLERICKQNKADYVSVEASEDFVPLLVRLFRVRRYQKERSSSK</sequence>
<evidence type="ECO:0000313" key="3">
    <source>
        <dbReference type="Proteomes" id="UP001501508"/>
    </source>
</evidence>